<reference evidence="1 2" key="1">
    <citation type="submission" date="2016-08" db="EMBL/GenBank/DDBJ databases">
        <title>Evolution of the type three secretion system and type three effector repertoires in Xanthomonas.</title>
        <authorList>
            <person name="Merda D."/>
            <person name="Briand M."/>
            <person name="Bosis E."/>
            <person name="Rousseau C."/>
            <person name="Portier P."/>
            <person name="Jacques M.-A."/>
            <person name="Fischer-Le Saux M."/>
        </authorList>
    </citation>
    <scope>NUCLEOTIDE SEQUENCE [LARGE SCALE GENOMIC DNA]</scope>
    <source>
        <strain evidence="1 2">CFBP 7645</strain>
    </source>
</reference>
<evidence type="ECO:0000313" key="2">
    <source>
        <dbReference type="Proteomes" id="UP000239204"/>
    </source>
</evidence>
<dbReference type="Proteomes" id="UP000239204">
    <property type="component" value="Unassembled WGS sequence"/>
</dbReference>
<organism evidence="1 2">
    <name type="scientific">Xanthomonas arboricola</name>
    <dbReference type="NCBI Taxonomy" id="56448"/>
    <lineage>
        <taxon>Bacteria</taxon>
        <taxon>Pseudomonadati</taxon>
        <taxon>Pseudomonadota</taxon>
        <taxon>Gammaproteobacteria</taxon>
        <taxon>Lysobacterales</taxon>
        <taxon>Lysobacteraceae</taxon>
        <taxon>Xanthomonas</taxon>
    </lineage>
</organism>
<accession>A0A2S7ABV4</accession>
<comment type="caution">
    <text evidence="1">The sequence shown here is derived from an EMBL/GenBank/DDBJ whole genome shotgun (WGS) entry which is preliminary data.</text>
</comment>
<dbReference type="EMBL" id="MIGY01000003">
    <property type="protein sequence ID" value="PPU06647.1"/>
    <property type="molecule type" value="Genomic_DNA"/>
</dbReference>
<dbReference type="AlphaFoldDB" id="A0A2S7ABV4"/>
<name>A0A2S7ABV4_9XANT</name>
<protein>
    <submittedName>
        <fullName evidence="1">Uncharacterized protein</fullName>
    </submittedName>
</protein>
<proteinExistence type="predicted"/>
<gene>
    <name evidence="1" type="ORF">XarjCFBP7645_19450</name>
</gene>
<sequence>MRQRPWGNDASAYRTPCPPCPVRHTQCDARMTDYAALKLTEMFVGVERLPQRVRSRSPGRGGDRRRRAASAFRTWRASRTWATSR</sequence>
<evidence type="ECO:0000313" key="1">
    <source>
        <dbReference type="EMBL" id="PPU06647.1"/>
    </source>
</evidence>